<dbReference type="KEGG" id="peo:AS203_05130"/>
<dbReference type="AlphaFoldDB" id="A0A0S2KJP5"/>
<reference evidence="3" key="1">
    <citation type="submission" date="2015-11" db="EMBL/GenBank/DDBJ databases">
        <authorList>
            <person name="Holder M.E."/>
            <person name="Ajami N.J."/>
            <person name="Petrosino J.F."/>
        </authorList>
    </citation>
    <scope>NUCLEOTIDE SEQUENCE [LARGE SCALE GENOMIC DNA]</scope>
    <source>
        <strain evidence="3">F0113</strain>
    </source>
</reference>
<feature type="region of interest" description="Disordered" evidence="1">
    <location>
        <begin position="29"/>
        <end position="79"/>
    </location>
</feature>
<evidence type="ECO:0000313" key="3">
    <source>
        <dbReference type="Proteomes" id="UP000056252"/>
    </source>
</evidence>
<accession>A0A0S2KJP5</accession>
<feature type="compositionally biased region" description="Basic and acidic residues" evidence="1">
    <location>
        <begin position="68"/>
        <end position="79"/>
    </location>
</feature>
<sequence length="79" mass="8630">MKQKQLESWAYSKPAVTINPVDAESLLSTGSQFSGGHSQGHVGSGGGDAKQGWFEEEEDEENLTSSPAREERLWGLESY</sequence>
<evidence type="ECO:0000256" key="1">
    <source>
        <dbReference type="SAM" id="MobiDB-lite"/>
    </source>
</evidence>
<organism evidence="2 3">
    <name type="scientific">Hoylesella enoeca</name>
    <dbReference type="NCBI Taxonomy" id="76123"/>
    <lineage>
        <taxon>Bacteria</taxon>
        <taxon>Pseudomonadati</taxon>
        <taxon>Bacteroidota</taxon>
        <taxon>Bacteroidia</taxon>
        <taxon>Bacteroidales</taxon>
        <taxon>Prevotellaceae</taxon>
        <taxon>Hoylesella</taxon>
    </lineage>
</organism>
<keyword evidence="3" id="KW-1185">Reference proteome</keyword>
<protein>
    <submittedName>
        <fullName evidence="2">Uncharacterized protein</fullName>
    </submittedName>
</protein>
<gene>
    <name evidence="2" type="ORF">AS203_05130</name>
</gene>
<name>A0A0S2KJP5_9BACT</name>
<dbReference type="Proteomes" id="UP000056252">
    <property type="component" value="Chromosome"/>
</dbReference>
<dbReference type="EMBL" id="CP013195">
    <property type="protein sequence ID" value="ALO48537.1"/>
    <property type="molecule type" value="Genomic_DNA"/>
</dbReference>
<proteinExistence type="predicted"/>
<evidence type="ECO:0000313" key="2">
    <source>
        <dbReference type="EMBL" id="ALO48537.1"/>
    </source>
</evidence>
<dbReference type="RefSeq" id="WP_060544259.1">
    <property type="nucleotide sequence ID" value="NZ_CP013195.1"/>
</dbReference>
<dbReference type="STRING" id="76123.AS203_05130"/>
<feature type="compositionally biased region" description="Low complexity" evidence="1">
    <location>
        <begin position="29"/>
        <end position="41"/>
    </location>
</feature>